<dbReference type="AlphaFoldDB" id="A0A0S7XMD4"/>
<evidence type="ECO:0000313" key="3">
    <source>
        <dbReference type="Proteomes" id="UP000052020"/>
    </source>
</evidence>
<name>A0A0S7XMD4_9BACT</name>
<comment type="caution">
    <text evidence="2">The sequence shown here is derived from an EMBL/GenBank/DDBJ whole genome shotgun (WGS) entry which is preliminary data.</text>
</comment>
<dbReference type="Proteomes" id="UP000052020">
    <property type="component" value="Unassembled WGS sequence"/>
</dbReference>
<feature type="region of interest" description="Disordered" evidence="1">
    <location>
        <begin position="63"/>
        <end position="90"/>
    </location>
</feature>
<evidence type="ECO:0000256" key="1">
    <source>
        <dbReference type="SAM" id="MobiDB-lite"/>
    </source>
</evidence>
<accession>A0A0S7XMD4</accession>
<sequence>MLVQLRRDIDRLDRRARAGARKFKRWIVRDRPDGTVHVVSVVGWPTHPFDDIRREITIGRRGGLRGYGSAGHDPRAGDTPRVRGPRILYD</sequence>
<feature type="non-terminal residue" evidence="2">
    <location>
        <position position="90"/>
    </location>
</feature>
<protein>
    <submittedName>
        <fullName evidence="2">Uncharacterized protein</fullName>
    </submittedName>
</protein>
<evidence type="ECO:0000313" key="2">
    <source>
        <dbReference type="EMBL" id="KPJ63257.1"/>
    </source>
</evidence>
<dbReference type="EMBL" id="LIZY01000089">
    <property type="protein sequence ID" value="KPJ63257.1"/>
    <property type="molecule type" value="Genomic_DNA"/>
</dbReference>
<gene>
    <name evidence="2" type="ORF">AMK68_04060</name>
</gene>
<feature type="compositionally biased region" description="Basic and acidic residues" evidence="1">
    <location>
        <begin position="72"/>
        <end position="81"/>
    </location>
</feature>
<organism evidence="2 3">
    <name type="scientific">candidate division KD3-62 bacterium DG_56</name>
    <dbReference type="NCBI Taxonomy" id="1704032"/>
    <lineage>
        <taxon>Bacteria</taxon>
        <taxon>candidate division KD3-62</taxon>
    </lineage>
</organism>
<proteinExistence type="predicted"/>
<reference evidence="2 3" key="1">
    <citation type="journal article" date="2015" name="Microbiome">
        <title>Genomic resolution of linkages in carbon, nitrogen, and sulfur cycling among widespread estuary sediment bacteria.</title>
        <authorList>
            <person name="Baker B.J."/>
            <person name="Lazar C.S."/>
            <person name="Teske A.P."/>
            <person name="Dick G.J."/>
        </authorList>
    </citation>
    <scope>NUCLEOTIDE SEQUENCE [LARGE SCALE GENOMIC DNA]</scope>
    <source>
        <strain evidence="2">DG_56</strain>
    </source>
</reference>